<evidence type="ECO:0000313" key="2">
    <source>
        <dbReference type="EMBL" id="CAB3982268.1"/>
    </source>
</evidence>
<evidence type="ECO:0000259" key="1">
    <source>
        <dbReference type="Pfam" id="PF03372"/>
    </source>
</evidence>
<dbReference type="Proteomes" id="UP001152795">
    <property type="component" value="Unassembled WGS sequence"/>
</dbReference>
<dbReference type="Pfam" id="PF03372">
    <property type="entry name" value="Exo_endo_phos"/>
    <property type="match status" value="1"/>
</dbReference>
<name>A0A6S7FRQ7_PARCT</name>
<dbReference type="EMBL" id="CACRXK020000484">
    <property type="protein sequence ID" value="CAB3982268.1"/>
    <property type="molecule type" value="Genomic_DNA"/>
</dbReference>
<comment type="caution">
    <text evidence="2">The sequence shown here is derived from an EMBL/GenBank/DDBJ whole genome shotgun (WGS) entry which is preliminary data.</text>
</comment>
<dbReference type="InterPro" id="IPR005135">
    <property type="entry name" value="Endo/exonuclease/phosphatase"/>
</dbReference>
<protein>
    <recommendedName>
        <fullName evidence="1">Endonuclease/exonuclease/phosphatase domain-containing protein</fullName>
    </recommendedName>
</protein>
<gene>
    <name evidence="2" type="ORF">PACLA_8A045536</name>
</gene>
<dbReference type="Gene3D" id="3.60.10.10">
    <property type="entry name" value="Endonuclease/exonuclease/phosphatase"/>
    <property type="match status" value="2"/>
</dbReference>
<evidence type="ECO:0000313" key="3">
    <source>
        <dbReference type="Proteomes" id="UP001152795"/>
    </source>
</evidence>
<dbReference type="InterPro" id="IPR036691">
    <property type="entry name" value="Endo/exonu/phosph_ase_sf"/>
</dbReference>
<keyword evidence="3" id="KW-1185">Reference proteome</keyword>
<proteinExistence type="predicted"/>
<reference evidence="2" key="1">
    <citation type="submission" date="2020-04" db="EMBL/GenBank/DDBJ databases">
        <authorList>
            <person name="Alioto T."/>
            <person name="Alioto T."/>
            <person name="Gomez Garrido J."/>
        </authorList>
    </citation>
    <scope>NUCLEOTIDE SEQUENCE</scope>
    <source>
        <strain evidence="2">A484AB</strain>
    </source>
</reference>
<dbReference type="OrthoDB" id="5974783at2759"/>
<accession>A0A6S7FRQ7</accession>
<dbReference type="GO" id="GO:0003824">
    <property type="term" value="F:catalytic activity"/>
    <property type="evidence" value="ECO:0007669"/>
    <property type="project" value="InterPro"/>
</dbReference>
<dbReference type="SUPFAM" id="SSF56219">
    <property type="entry name" value="DNase I-like"/>
    <property type="match status" value="1"/>
</dbReference>
<organism evidence="2 3">
    <name type="scientific">Paramuricea clavata</name>
    <name type="common">Red gorgonian</name>
    <name type="synonym">Violescent sea-whip</name>
    <dbReference type="NCBI Taxonomy" id="317549"/>
    <lineage>
        <taxon>Eukaryota</taxon>
        <taxon>Metazoa</taxon>
        <taxon>Cnidaria</taxon>
        <taxon>Anthozoa</taxon>
        <taxon>Octocorallia</taxon>
        <taxon>Malacalcyonacea</taxon>
        <taxon>Plexauridae</taxon>
        <taxon>Paramuricea</taxon>
    </lineage>
</organism>
<feature type="domain" description="Endonuclease/exonuclease/phosphatase" evidence="1">
    <location>
        <begin position="2"/>
        <end position="190"/>
    </location>
</feature>
<dbReference type="AlphaFoldDB" id="A0A6S7FRQ7"/>
<sequence>MRDPKRRSLMFDYLNRYEYDIALLQDTRILNNRECMQWNAECRCRGFWSVGTVHSRGVGILIRDPAKFEGISFDVDFDDRLNFLSQLDKYLLTRRKMIMGGDFNLVLDIAMHRFGGNPHGSIGSPELKRLLSKYHLIDIWRHQHPSLKTCIWSNAERSIMSRLDKFYISVDLVDDSKIVTGIQPCHLSDHDLVYFHIFDTHHVLTWGRGCLENEHFSPQA</sequence>